<dbReference type="Gene3D" id="3.30.2380.10">
    <property type="entry name" value="CGI121/TPRKB"/>
    <property type="match status" value="1"/>
</dbReference>
<keyword evidence="3" id="KW-1185">Reference proteome</keyword>
<evidence type="ECO:0008006" key="4">
    <source>
        <dbReference type="Google" id="ProtNLM"/>
    </source>
</evidence>
<gene>
    <name evidence="2" type="ORF">CL1_1465</name>
</gene>
<name>I3ZVD0_THECF</name>
<dbReference type="RefSeq" id="WP_014789297.1">
    <property type="nucleotide sequence ID" value="NC_018015.1"/>
</dbReference>
<protein>
    <recommendedName>
        <fullName evidence="4">KEOPS complex Cgi121-like subunit</fullName>
    </recommendedName>
</protein>
<evidence type="ECO:0000256" key="1">
    <source>
        <dbReference type="ARBA" id="ARBA00005546"/>
    </source>
</evidence>
<sequence>MRGITDNLHIARVLVKNVEKLIPKIGGDFQVVKADCWEQVAFAALLAMRSFERGTNHAKTLGGEMLLRLAGTLQIKDAIKNHGAGEGENYLVVFGSGERAKEILAELGLEELPLIDCNKEKSKRFFEKAALVEVL</sequence>
<dbReference type="AlphaFoldDB" id="I3ZVD0"/>
<dbReference type="EMBL" id="CP003651">
    <property type="protein sequence ID" value="AFL95664.1"/>
    <property type="molecule type" value="Genomic_DNA"/>
</dbReference>
<comment type="similarity">
    <text evidence="1">Belongs to the CGI121/TPRKB family.</text>
</comment>
<dbReference type="OrthoDB" id="85996at2157"/>
<reference evidence="2 3" key="1">
    <citation type="journal article" date="2012" name="J. Bacteriol.">
        <title>Complete Genome Sequence of the Hyperthermophilic Archaeon Thermococcus sp. Strain CL1, Isolated from a Paralvinella sp. Polychaete Worm Collected from a Hydrothermal Vent.</title>
        <authorList>
            <person name="Jung J.H."/>
            <person name="Holden J.F."/>
            <person name="Seo D.H."/>
            <person name="Park K.H."/>
            <person name="Shin H."/>
            <person name="Ryu S."/>
            <person name="Lee J.H."/>
            <person name="Park C.S."/>
        </authorList>
    </citation>
    <scope>NUCLEOTIDE SEQUENCE [LARGE SCALE GENOMIC DNA]</scope>
    <source>
        <strain evidence="3">DSM 27260 / KACC 17922 / CL1</strain>
    </source>
</reference>
<dbReference type="InterPro" id="IPR013926">
    <property type="entry name" value="CGI121/TPRKB"/>
</dbReference>
<evidence type="ECO:0000313" key="3">
    <source>
        <dbReference type="Proteomes" id="UP000006064"/>
    </source>
</evidence>
<dbReference type="STRING" id="163003.CL1_1465"/>
<dbReference type="Pfam" id="PF08617">
    <property type="entry name" value="CGI-121"/>
    <property type="match status" value="1"/>
</dbReference>
<accession>I3ZVD0</accession>
<evidence type="ECO:0000313" key="2">
    <source>
        <dbReference type="EMBL" id="AFL95664.1"/>
    </source>
</evidence>
<dbReference type="InterPro" id="IPR036504">
    <property type="entry name" value="CGI121/TPRKB_sf"/>
</dbReference>
<dbReference type="HOGENOM" id="CLU_1830686_0_0_2"/>
<organism evidence="2 3">
    <name type="scientific">Thermococcus cleftensis (strain DSM 27260 / KACC 17922 / CL1)</name>
    <dbReference type="NCBI Taxonomy" id="163003"/>
    <lineage>
        <taxon>Archaea</taxon>
        <taxon>Methanobacteriati</taxon>
        <taxon>Methanobacteriota</taxon>
        <taxon>Thermococci</taxon>
        <taxon>Thermococcales</taxon>
        <taxon>Thermococcaceae</taxon>
        <taxon>Thermococcus</taxon>
    </lineage>
</organism>
<dbReference type="GeneID" id="13037868"/>
<dbReference type="SUPFAM" id="SSF143870">
    <property type="entry name" value="PF0523-like"/>
    <property type="match status" value="1"/>
</dbReference>
<dbReference type="NCBIfam" id="NF011465">
    <property type="entry name" value="PRK14886.1-1"/>
    <property type="match status" value="1"/>
</dbReference>
<dbReference type="KEGG" id="thm:CL1_1465"/>
<dbReference type="Proteomes" id="UP000006064">
    <property type="component" value="Chromosome"/>
</dbReference>
<proteinExistence type="inferred from homology"/>